<evidence type="ECO:0000256" key="8">
    <source>
        <dbReference type="RuleBase" id="RU365088"/>
    </source>
</evidence>
<dbReference type="CDD" id="cd17320">
    <property type="entry name" value="MFS_MdfA_MDR_like"/>
    <property type="match status" value="1"/>
</dbReference>
<evidence type="ECO:0000256" key="2">
    <source>
        <dbReference type="ARBA" id="ARBA00006236"/>
    </source>
</evidence>
<feature type="transmembrane region" description="Helical" evidence="8">
    <location>
        <begin position="244"/>
        <end position="264"/>
    </location>
</feature>
<evidence type="ECO:0000256" key="5">
    <source>
        <dbReference type="ARBA" id="ARBA00022692"/>
    </source>
</evidence>
<feature type="transmembrane region" description="Helical" evidence="8">
    <location>
        <begin position="70"/>
        <end position="88"/>
    </location>
</feature>
<feature type="transmembrane region" description="Helical" evidence="8">
    <location>
        <begin position="342"/>
        <end position="361"/>
    </location>
</feature>
<organism evidence="10 11">
    <name type="scientific">Noviherbaspirillum suwonense</name>
    <dbReference type="NCBI Taxonomy" id="1224511"/>
    <lineage>
        <taxon>Bacteria</taxon>
        <taxon>Pseudomonadati</taxon>
        <taxon>Pseudomonadota</taxon>
        <taxon>Betaproteobacteria</taxon>
        <taxon>Burkholderiales</taxon>
        <taxon>Oxalobacteraceae</taxon>
        <taxon>Noviherbaspirillum</taxon>
    </lineage>
</organism>
<dbReference type="InterPro" id="IPR050189">
    <property type="entry name" value="MFS_Efflux_Transporters"/>
</dbReference>
<feature type="domain" description="Major facilitator superfamily (MFS) profile" evidence="9">
    <location>
        <begin position="1"/>
        <end position="393"/>
    </location>
</feature>
<dbReference type="Pfam" id="PF07690">
    <property type="entry name" value="MFS_1"/>
    <property type="match status" value="1"/>
</dbReference>
<dbReference type="Gene3D" id="1.20.1720.10">
    <property type="entry name" value="Multidrug resistance protein D"/>
    <property type="match status" value="1"/>
</dbReference>
<keyword evidence="6 8" id="KW-1133">Transmembrane helix</keyword>
<dbReference type="InterPro" id="IPR004812">
    <property type="entry name" value="Efflux_drug-R_Bcr/CmlA"/>
</dbReference>
<evidence type="ECO:0000256" key="7">
    <source>
        <dbReference type="ARBA" id="ARBA00023136"/>
    </source>
</evidence>
<feature type="transmembrane region" description="Helical" evidence="8">
    <location>
        <begin position="367"/>
        <end position="385"/>
    </location>
</feature>
<dbReference type="PROSITE" id="PS50850">
    <property type="entry name" value="MFS"/>
    <property type="match status" value="1"/>
</dbReference>
<comment type="subcellular location">
    <subcellularLocation>
        <location evidence="8">Cell inner membrane</location>
        <topology evidence="8">Multi-pass membrane protein</topology>
    </subcellularLocation>
    <subcellularLocation>
        <location evidence="1">Cell membrane</location>
        <topology evidence="1">Multi-pass membrane protein</topology>
    </subcellularLocation>
</comment>
<dbReference type="EMBL" id="FXUL01000013">
    <property type="protein sequence ID" value="SMP68105.1"/>
    <property type="molecule type" value="Genomic_DNA"/>
</dbReference>
<feature type="transmembrane region" description="Helical" evidence="8">
    <location>
        <begin position="308"/>
        <end position="330"/>
    </location>
</feature>
<feature type="transmembrane region" description="Helical" evidence="8">
    <location>
        <begin position="94"/>
        <end position="117"/>
    </location>
</feature>
<evidence type="ECO:0000256" key="1">
    <source>
        <dbReference type="ARBA" id="ARBA00004651"/>
    </source>
</evidence>
<dbReference type="InterPro" id="IPR011701">
    <property type="entry name" value="MFS"/>
</dbReference>
<keyword evidence="4" id="KW-1003">Cell membrane</keyword>
<sequence>MRNLLTWILAGLSMTGALAIDMYLPSFHGIGASFAASPALVQQTLSAFLFAFAFMMLFSGTLSDSFGRRPIILGSLVLYAAASFGAAAAPSLGWLLVCRVLQGLAAGASTVVSRAVIQDRLSGADAQRMMASVMMVFGLAPAIAPILGGWLHAAFGWRSVFVALGGFGALLLLVCWRSLPESLPREQRHAFHPGVIARAYCEVLRDRRFLLLALAFALSFAGIAIYIGSAASFVVGILHQAETGFGWMFIPLIGGMVCGSAAAGRLAARVSQPRQILAGYGVMGIAALANVAYNALFPAALPWAVLPLFFYAFGLALAMPALTLAGLALFPERSGLAASLQGFVQMVVFALVSGLVSPLLFDSALKLAGGVLAVVAASALCWLRAGGSRPETAPAAAAAVRSL</sequence>
<evidence type="ECO:0000256" key="6">
    <source>
        <dbReference type="ARBA" id="ARBA00022989"/>
    </source>
</evidence>
<comment type="caution">
    <text evidence="8">Lacks conserved residue(s) required for the propagation of feature annotation.</text>
</comment>
<feature type="transmembrane region" description="Helical" evidence="8">
    <location>
        <begin position="35"/>
        <end position="58"/>
    </location>
</feature>
<keyword evidence="3 8" id="KW-0813">Transport</keyword>
<evidence type="ECO:0000256" key="4">
    <source>
        <dbReference type="ARBA" id="ARBA00022475"/>
    </source>
</evidence>
<comment type="caution">
    <text evidence="10">The sequence shown here is derived from an EMBL/GenBank/DDBJ whole genome shotgun (WGS) entry which is preliminary data.</text>
</comment>
<feature type="transmembrane region" description="Helical" evidence="8">
    <location>
        <begin position="209"/>
        <end position="238"/>
    </location>
</feature>
<evidence type="ECO:0000313" key="11">
    <source>
        <dbReference type="Proteomes" id="UP001158049"/>
    </source>
</evidence>
<keyword evidence="8" id="KW-0997">Cell inner membrane</keyword>
<keyword evidence="11" id="KW-1185">Reference proteome</keyword>
<accession>A0ABY1QDF7</accession>
<protein>
    <recommendedName>
        <fullName evidence="8">Bcr/CflA family efflux transporter</fullName>
    </recommendedName>
</protein>
<dbReference type="PANTHER" id="PTHR43124">
    <property type="entry name" value="PURINE EFFLUX PUMP PBUE"/>
    <property type="match status" value="1"/>
</dbReference>
<keyword evidence="5 8" id="KW-0812">Transmembrane</keyword>
<keyword evidence="7 8" id="KW-0472">Membrane</keyword>
<dbReference type="PANTHER" id="PTHR43124:SF3">
    <property type="entry name" value="CHLORAMPHENICOL EFFLUX PUMP RV0191"/>
    <property type="match status" value="1"/>
</dbReference>
<gene>
    <name evidence="10" type="ORF">SAMN06295970_113104</name>
</gene>
<reference evidence="10 11" key="1">
    <citation type="submission" date="2017-05" db="EMBL/GenBank/DDBJ databases">
        <authorList>
            <person name="Varghese N."/>
            <person name="Submissions S."/>
        </authorList>
    </citation>
    <scope>NUCLEOTIDE SEQUENCE [LARGE SCALE GENOMIC DNA]</scope>
    <source>
        <strain evidence="10 11">DSM 26001</strain>
    </source>
</reference>
<dbReference type="Proteomes" id="UP001158049">
    <property type="component" value="Unassembled WGS sequence"/>
</dbReference>
<comment type="similarity">
    <text evidence="2 8">Belongs to the major facilitator superfamily. Bcr/CmlA family.</text>
</comment>
<proteinExistence type="inferred from homology"/>
<feature type="transmembrane region" description="Helical" evidence="8">
    <location>
        <begin position="157"/>
        <end position="179"/>
    </location>
</feature>
<feature type="transmembrane region" description="Helical" evidence="8">
    <location>
        <begin position="129"/>
        <end position="151"/>
    </location>
</feature>
<dbReference type="InterPro" id="IPR005829">
    <property type="entry name" value="Sugar_transporter_CS"/>
</dbReference>
<dbReference type="RefSeq" id="WP_283443454.1">
    <property type="nucleotide sequence ID" value="NZ_FXUL01000013.1"/>
</dbReference>
<dbReference type="InterPro" id="IPR036259">
    <property type="entry name" value="MFS_trans_sf"/>
</dbReference>
<feature type="transmembrane region" description="Helical" evidence="8">
    <location>
        <begin position="276"/>
        <end position="296"/>
    </location>
</feature>
<evidence type="ECO:0000259" key="9">
    <source>
        <dbReference type="PROSITE" id="PS50850"/>
    </source>
</evidence>
<evidence type="ECO:0000313" key="10">
    <source>
        <dbReference type="EMBL" id="SMP68105.1"/>
    </source>
</evidence>
<dbReference type="NCBIfam" id="TIGR00710">
    <property type="entry name" value="efflux_Bcr_CflA"/>
    <property type="match status" value="1"/>
</dbReference>
<dbReference type="PROSITE" id="PS00216">
    <property type="entry name" value="SUGAR_TRANSPORT_1"/>
    <property type="match status" value="1"/>
</dbReference>
<dbReference type="SUPFAM" id="SSF103473">
    <property type="entry name" value="MFS general substrate transporter"/>
    <property type="match status" value="1"/>
</dbReference>
<name>A0ABY1QDF7_9BURK</name>
<evidence type="ECO:0000256" key="3">
    <source>
        <dbReference type="ARBA" id="ARBA00022448"/>
    </source>
</evidence>
<dbReference type="InterPro" id="IPR020846">
    <property type="entry name" value="MFS_dom"/>
</dbReference>